<feature type="transmembrane region" description="Helical" evidence="1">
    <location>
        <begin position="42"/>
        <end position="61"/>
    </location>
</feature>
<dbReference type="Proteomes" id="UP000480185">
    <property type="component" value="Unassembled WGS sequence"/>
</dbReference>
<gene>
    <name evidence="2" type="ORF">GH754_06100</name>
</gene>
<dbReference type="AlphaFoldDB" id="A0A6G1X4Q8"/>
<evidence type="ECO:0000313" key="2">
    <source>
        <dbReference type="EMBL" id="MRG85909.1"/>
    </source>
</evidence>
<evidence type="ECO:0000256" key="1">
    <source>
        <dbReference type="SAM" id="Phobius"/>
    </source>
</evidence>
<feature type="transmembrane region" description="Helical" evidence="1">
    <location>
        <begin position="68"/>
        <end position="86"/>
    </location>
</feature>
<keyword evidence="1" id="KW-0812">Transmembrane</keyword>
<keyword evidence="2" id="KW-0503">Monooxygenase</keyword>
<protein>
    <submittedName>
        <fullName evidence="2">Beta-carotene 15,15'-monooxygenase</fullName>
    </submittedName>
</protein>
<dbReference type="EMBL" id="WJNH01000003">
    <property type="protein sequence ID" value="MRG85909.1"/>
    <property type="molecule type" value="Genomic_DNA"/>
</dbReference>
<keyword evidence="3" id="KW-1185">Reference proteome</keyword>
<reference evidence="2 3" key="1">
    <citation type="submission" date="2019-11" db="EMBL/GenBank/DDBJ databases">
        <authorList>
            <person name="Li J."/>
        </authorList>
    </citation>
    <scope>NUCLEOTIDE SEQUENCE [LARGE SCALE GENOMIC DNA]</scope>
    <source>
        <strain evidence="2 3">J4</strain>
    </source>
</reference>
<feature type="transmembrane region" description="Helical" evidence="1">
    <location>
        <begin position="191"/>
        <end position="213"/>
    </location>
</feature>
<proteinExistence type="predicted"/>
<dbReference type="OrthoDB" id="875405at2"/>
<organism evidence="2 3">
    <name type="scientific">Salinibacillus xinjiangensis</name>
    <dbReference type="NCBI Taxonomy" id="1229268"/>
    <lineage>
        <taxon>Bacteria</taxon>
        <taxon>Bacillati</taxon>
        <taxon>Bacillota</taxon>
        <taxon>Bacilli</taxon>
        <taxon>Bacillales</taxon>
        <taxon>Bacillaceae</taxon>
        <taxon>Salinibacillus</taxon>
    </lineage>
</organism>
<keyword evidence="1" id="KW-0472">Membrane</keyword>
<dbReference type="RefSeq" id="WP_153727840.1">
    <property type="nucleotide sequence ID" value="NZ_WJNH01000003.1"/>
</dbReference>
<comment type="caution">
    <text evidence="2">The sequence shown here is derived from an EMBL/GenBank/DDBJ whole genome shotgun (WGS) entry which is preliminary data.</text>
</comment>
<evidence type="ECO:0000313" key="3">
    <source>
        <dbReference type="Proteomes" id="UP000480185"/>
    </source>
</evidence>
<feature type="transmembrane region" description="Helical" evidence="1">
    <location>
        <begin position="98"/>
        <end position="119"/>
    </location>
</feature>
<keyword evidence="1" id="KW-1133">Transmembrane helix</keyword>
<dbReference type="GO" id="GO:0004497">
    <property type="term" value="F:monooxygenase activity"/>
    <property type="evidence" value="ECO:0007669"/>
    <property type="project" value="UniProtKB-KW"/>
</dbReference>
<feature type="transmembrane region" description="Helical" evidence="1">
    <location>
        <begin position="219"/>
        <end position="239"/>
    </location>
</feature>
<keyword evidence="2" id="KW-0560">Oxidoreductase</keyword>
<sequence>MVLKKTLYRNSILILLFLVLGSNIALYHTTLGAHILPEDPSGVVIGSMIDIAVISPLLFMAWKRNWSLKSMVISIAAGLVLVRLLIPMDYLAPFEVITWFGFAVEGILVLFEVLVIASLVKYLPNIVRSVKLSTIPVVFSFPNAVEQQVKSSSIIKVISSDLLMFYYAFASWRKQPRQGDRLFTIHQKTSFIAFQIMMIHAIVIETIGIHWWLHEKSMILSLILLVLNIYSVIFFIANIQSVRLNPIQTTETGIYLSLGLMKRMEIKWSDIQEVIDNPGQLEQKSPKNTIEFMAVDLEKVQPDVILRLKRPKKATLMMGISKEFDRVSVRVDDPNRFKRTIKDHLNE</sequence>
<feature type="transmembrane region" description="Helical" evidence="1">
    <location>
        <begin position="12"/>
        <end position="36"/>
    </location>
</feature>
<name>A0A6G1X4Q8_9BACI</name>
<accession>A0A6G1X4Q8</accession>